<evidence type="ECO:0000256" key="3">
    <source>
        <dbReference type="ARBA" id="ARBA00024226"/>
    </source>
</evidence>
<dbReference type="PANTHER" id="PTHR42804">
    <property type="entry name" value="ALDEHYDE DEHYDROGENASE"/>
    <property type="match status" value="1"/>
</dbReference>
<dbReference type="EC" id="1.2.1.3" evidence="3"/>
<comment type="catalytic activity">
    <reaction evidence="4">
        <text>an aldehyde + NAD(+) + H2O = a carboxylate + NADH + 2 H(+)</text>
        <dbReference type="Rhea" id="RHEA:16185"/>
        <dbReference type="ChEBI" id="CHEBI:15377"/>
        <dbReference type="ChEBI" id="CHEBI:15378"/>
        <dbReference type="ChEBI" id="CHEBI:17478"/>
        <dbReference type="ChEBI" id="CHEBI:29067"/>
        <dbReference type="ChEBI" id="CHEBI:57540"/>
        <dbReference type="ChEBI" id="CHEBI:57945"/>
        <dbReference type="EC" id="1.2.1.3"/>
    </reaction>
</comment>
<dbReference type="InterPro" id="IPR015590">
    <property type="entry name" value="Aldehyde_DH_dom"/>
</dbReference>
<dbReference type="SUPFAM" id="SSF53720">
    <property type="entry name" value="ALDH-like"/>
    <property type="match status" value="1"/>
</dbReference>
<evidence type="ECO:0000259" key="7">
    <source>
        <dbReference type="Pfam" id="PF00171"/>
    </source>
</evidence>
<dbReference type="InterPro" id="IPR016160">
    <property type="entry name" value="Ald_DH_CS_CYS"/>
</dbReference>
<reference evidence="8" key="1">
    <citation type="journal article" date="2014" name="Int. J. Syst. Evol. Microbiol.">
        <title>Complete genome sequence of Corynebacterium casei LMG S-19264T (=DSM 44701T), isolated from a smear-ripened cheese.</title>
        <authorList>
            <consortium name="US DOE Joint Genome Institute (JGI-PGF)"/>
            <person name="Walter F."/>
            <person name="Albersmeier A."/>
            <person name="Kalinowski J."/>
            <person name="Ruckert C."/>
        </authorList>
    </citation>
    <scope>NUCLEOTIDE SEQUENCE</scope>
    <source>
        <strain evidence="8">VKM Ac-1069</strain>
    </source>
</reference>
<keyword evidence="2 6" id="KW-0560">Oxidoreductase</keyword>
<dbReference type="Pfam" id="PF00171">
    <property type="entry name" value="Aldedh"/>
    <property type="match status" value="1"/>
</dbReference>
<dbReference type="CDD" id="cd07138">
    <property type="entry name" value="ALDH_CddD_SSP0762"/>
    <property type="match status" value="1"/>
</dbReference>
<proteinExistence type="inferred from homology"/>
<evidence type="ECO:0000256" key="1">
    <source>
        <dbReference type="ARBA" id="ARBA00009986"/>
    </source>
</evidence>
<keyword evidence="9" id="KW-1185">Reference proteome</keyword>
<organism evidence="8 9">
    <name type="scientific">Pseudonocardia halophobica</name>
    <dbReference type="NCBI Taxonomy" id="29401"/>
    <lineage>
        <taxon>Bacteria</taxon>
        <taxon>Bacillati</taxon>
        <taxon>Actinomycetota</taxon>
        <taxon>Actinomycetes</taxon>
        <taxon>Pseudonocardiales</taxon>
        <taxon>Pseudonocardiaceae</taxon>
        <taxon>Pseudonocardia</taxon>
    </lineage>
</organism>
<dbReference type="EMBL" id="BSFQ01000032">
    <property type="protein sequence ID" value="GLL14432.1"/>
    <property type="molecule type" value="Genomic_DNA"/>
</dbReference>
<dbReference type="InterPro" id="IPR016163">
    <property type="entry name" value="Ald_DH_C"/>
</dbReference>
<comment type="similarity">
    <text evidence="1 6">Belongs to the aldehyde dehydrogenase family.</text>
</comment>
<evidence type="ECO:0000256" key="6">
    <source>
        <dbReference type="RuleBase" id="RU003345"/>
    </source>
</evidence>
<dbReference type="AlphaFoldDB" id="A0A9W6L691"/>
<dbReference type="RefSeq" id="WP_051737997.1">
    <property type="nucleotide sequence ID" value="NZ_BAAAUZ010000032.1"/>
</dbReference>
<dbReference type="PROSITE" id="PS00070">
    <property type="entry name" value="ALDEHYDE_DEHYDR_CYS"/>
    <property type="match status" value="1"/>
</dbReference>
<dbReference type="GO" id="GO:0004029">
    <property type="term" value="F:aldehyde dehydrogenase (NAD+) activity"/>
    <property type="evidence" value="ECO:0007669"/>
    <property type="project" value="UniProtKB-EC"/>
</dbReference>
<evidence type="ECO:0000256" key="5">
    <source>
        <dbReference type="PROSITE-ProRule" id="PRU10007"/>
    </source>
</evidence>
<feature type="domain" description="Aldehyde dehydrogenase" evidence="7">
    <location>
        <begin position="21"/>
        <end position="470"/>
    </location>
</feature>
<dbReference type="InterPro" id="IPR016161">
    <property type="entry name" value="Ald_DH/histidinol_DH"/>
</dbReference>
<accession>A0A9W6L691</accession>
<evidence type="ECO:0000313" key="8">
    <source>
        <dbReference type="EMBL" id="GLL14432.1"/>
    </source>
</evidence>
<name>A0A9W6L691_9PSEU</name>
<protein>
    <recommendedName>
        <fullName evidence="3">aldehyde dehydrogenase (NAD(+))</fullName>
        <ecNumber evidence="3">1.2.1.3</ecNumber>
    </recommendedName>
</protein>
<dbReference type="InterPro" id="IPR029510">
    <property type="entry name" value="Ald_DH_CS_GLU"/>
</dbReference>
<dbReference type="Gene3D" id="3.40.605.10">
    <property type="entry name" value="Aldehyde Dehydrogenase, Chain A, domain 1"/>
    <property type="match status" value="1"/>
</dbReference>
<dbReference type="Proteomes" id="UP001143463">
    <property type="component" value="Unassembled WGS sequence"/>
</dbReference>
<dbReference type="PANTHER" id="PTHR42804:SF1">
    <property type="entry name" value="ALDEHYDE DEHYDROGENASE-RELATED"/>
    <property type="match status" value="1"/>
</dbReference>
<dbReference type="PROSITE" id="PS00687">
    <property type="entry name" value="ALDEHYDE_DEHYDR_GLU"/>
    <property type="match status" value="1"/>
</dbReference>
<dbReference type="Gene3D" id="3.40.309.10">
    <property type="entry name" value="Aldehyde Dehydrogenase, Chain A, domain 2"/>
    <property type="match status" value="1"/>
</dbReference>
<dbReference type="FunFam" id="3.40.605.10:FF:000007">
    <property type="entry name" value="NAD/NADP-dependent betaine aldehyde dehydrogenase"/>
    <property type="match status" value="1"/>
</dbReference>
<sequence length="472" mass="48899">MSDGTVELIHEPKLYIDGRWAPGGGADLDVENPVTEEVTGRITQASTDDVEAAVAAAKKAFPAWAATPVAERAAFLRRFSEVLKGRADTFADIVNREQGSPPRVARALHVDTPIAVVDATIDALEQFPFTAELGNSIIRREPVGVVAAITPWNLPLHQVVVKVVPAIAAGATVVLKPAGLTPLAAFELARAFDAARLPAGVFNLVPGSGRVVGDLLTRHPDVDQVSFTGSTPVGRTIAATAAQTLKRVTLELGGKSPSVVLSGASDDQLATAVKVTVANCFLNGGQTCTALSRLIVPADRLAQVEELAAAAAAKYVPGARLGPLISAEQRKEVQSFLEPGAGGAQAVTVTSQVELPERGYYVSPTVVSRVDPNSRLAQEEVFGPVLSILAAGSDDDAVALANNSIYGLGGAVWGPDDAALDVAARLQTGQVDVNGGAFNPGAPFGGYKQSGTGREIGEYGIADVCEIKAVQR</sequence>
<feature type="active site" evidence="5">
    <location>
        <position position="251"/>
    </location>
</feature>
<evidence type="ECO:0000256" key="4">
    <source>
        <dbReference type="ARBA" id="ARBA00049194"/>
    </source>
</evidence>
<evidence type="ECO:0000313" key="9">
    <source>
        <dbReference type="Proteomes" id="UP001143463"/>
    </source>
</evidence>
<evidence type="ECO:0000256" key="2">
    <source>
        <dbReference type="ARBA" id="ARBA00023002"/>
    </source>
</evidence>
<gene>
    <name evidence="8" type="ORF">GCM10017577_55790</name>
</gene>
<dbReference type="InterPro" id="IPR016162">
    <property type="entry name" value="Ald_DH_N"/>
</dbReference>
<reference evidence="8" key="2">
    <citation type="submission" date="2023-01" db="EMBL/GenBank/DDBJ databases">
        <authorList>
            <person name="Sun Q."/>
            <person name="Evtushenko L."/>
        </authorList>
    </citation>
    <scope>NUCLEOTIDE SEQUENCE</scope>
    <source>
        <strain evidence="8">VKM Ac-1069</strain>
    </source>
</reference>
<comment type="caution">
    <text evidence="8">The sequence shown here is derived from an EMBL/GenBank/DDBJ whole genome shotgun (WGS) entry which is preliminary data.</text>
</comment>